<comment type="caution">
    <text evidence="2">The sequence shown here is derived from an EMBL/GenBank/DDBJ whole genome shotgun (WGS) entry which is preliminary data.</text>
</comment>
<proteinExistence type="predicted"/>
<dbReference type="InterPro" id="IPR008030">
    <property type="entry name" value="NmrA-like"/>
</dbReference>
<gene>
    <name evidence="2" type="ORF">EV201_0684</name>
</gene>
<reference evidence="2 3" key="1">
    <citation type="submission" date="2019-02" db="EMBL/GenBank/DDBJ databases">
        <title>Genomic Encyclopedia of Type Strains, Phase IV (KMG-IV): sequencing the most valuable type-strain genomes for metagenomic binning, comparative biology and taxonomic classification.</title>
        <authorList>
            <person name="Goeker M."/>
        </authorList>
    </citation>
    <scope>NUCLEOTIDE SEQUENCE [LARGE SCALE GENOMIC DNA]</scope>
    <source>
        <strain evidence="2 3">DSM 28825</strain>
    </source>
</reference>
<dbReference type="CDD" id="cd05269">
    <property type="entry name" value="TMR_SDR_a"/>
    <property type="match status" value="1"/>
</dbReference>
<protein>
    <submittedName>
        <fullName evidence="2">NAD(P)H dehydrogenase (Quinone)</fullName>
    </submittedName>
</protein>
<dbReference type="PANTHER" id="PTHR47129">
    <property type="entry name" value="QUINONE OXIDOREDUCTASE 2"/>
    <property type="match status" value="1"/>
</dbReference>
<dbReference type="Pfam" id="PF05368">
    <property type="entry name" value="NmrA"/>
    <property type="match status" value="1"/>
</dbReference>
<dbReference type="OrthoDB" id="9780595at2"/>
<dbReference type="InterPro" id="IPR036291">
    <property type="entry name" value="NAD(P)-bd_dom_sf"/>
</dbReference>
<evidence type="ECO:0000313" key="3">
    <source>
        <dbReference type="Proteomes" id="UP000293562"/>
    </source>
</evidence>
<dbReference type="AlphaFoldDB" id="A0A4Q7VIT4"/>
<dbReference type="Proteomes" id="UP000293562">
    <property type="component" value="Unassembled WGS sequence"/>
</dbReference>
<dbReference type="Gene3D" id="3.90.25.10">
    <property type="entry name" value="UDP-galactose 4-epimerase, domain 1"/>
    <property type="match status" value="1"/>
</dbReference>
<accession>A0A4Q7VIT4</accession>
<dbReference type="SUPFAM" id="SSF51735">
    <property type="entry name" value="NAD(P)-binding Rossmann-fold domains"/>
    <property type="match status" value="1"/>
</dbReference>
<name>A0A4Q7VIT4_9BACT</name>
<dbReference type="EMBL" id="SHKN01000001">
    <property type="protein sequence ID" value="RZT96052.1"/>
    <property type="molecule type" value="Genomic_DNA"/>
</dbReference>
<dbReference type="RefSeq" id="WP_130305966.1">
    <property type="nucleotide sequence ID" value="NZ_SHKN01000001.1"/>
</dbReference>
<keyword evidence="3" id="KW-1185">Reference proteome</keyword>
<evidence type="ECO:0000313" key="2">
    <source>
        <dbReference type="EMBL" id="RZT96052.1"/>
    </source>
</evidence>
<evidence type="ECO:0000259" key="1">
    <source>
        <dbReference type="Pfam" id="PF05368"/>
    </source>
</evidence>
<dbReference type="InterPro" id="IPR052718">
    <property type="entry name" value="NmrA-type_oxidoreductase"/>
</dbReference>
<feature type="domain" description="NmrA-like" evidence="1">
    <location>
        <begin position="2"/>
        <end position="285"/>
    </location>
</feature>
<sequence length="290" mass="32259">MNKILITGASGQLGKSVIKHLLNKVEAKNLAVLVRNEEKASDLKPLGIDVRIGDYTNYESLLTAFKGIDKLYFISGSDFEGRSKQHENVVNAAKEVGVKHVVYTSFMRKDESSASPISFVVADHIETEIWLQESGMNYTFLRHNLYMDMLPLFMGENVLKTGVIYQPAGNGKVAFTLREDMAEVASHILTSKGHENKTYDITSDKAYSYNDIASILTDITGKTIAYSSPSVEEFNKTMTEAGVPEMYISLFAGFAQAMEQGELDHCNSVMEQLIGRKATSMADYLREVYS</sequence>
<dbReference type="PANTHER" id="PTHR47129:SF1">
    <property type="entry name" value="NMRA-LIKE DOMAIN-CONTAINING PROTEIN"/>
    <property type="match status" value="1"/>
</dbReference>
<organism evidence="2 3">
    <name type="scientific">Ancylomarina subtilis</name>
    <dbReference type="NCBI Taxonomy" id="1639035"/>
    <lineage>
        <taxon>Bacteria</taxon>
        <taxon>Pseudomonadati</taxon>
        <taxon>Bacteroidota</taxon>
        <taxon>Bacteroidia</taxon>
        <taxon>Marinilabiliales</taxon>
        <taxon>Marinifilaceae</taxon>
        <taxon>Ancylomarina</taxon>
    </lineage>
</organism>
<dbReference type="Gene3D" id="3.40.50.720">
    <property type="entry name" value="NAD(P)-binding Rossmann-like Domain"/>
    <property type="match status" value="1"/>
</dbReference>